<dbReference type="AlphaFoldDB" id="A0A4Y3HTA7"/>
<keyword evidence="2" id="KW-1185">Reference proteome</keyword>
<dbReference type="Proteomes" id="UP000318717">
    <property type="component" value="Unassembled WGS sequence"/>
</dbReference>
<accession>A0A4Y3HTA7</accession>
<dbReference type="EMBL" id="BJLF01000003">
    <property type="protein sequence ID" value="GEA49980.1"/>
    <property type="molecule type" value="Genomic_DNA"/>
</dbReference>
<organism evidence="1 2">
    <name type="scientific">Vibrio inusitatus NBRC 102082</name>
    <dbReference type="NCBI Taxonomy" id="1219070"/>
    <lineage>
        <taxon>Bacteria</taxon>
        <taxon>Pseudomonadati</taxon>
        <taxon>Pseudomonadota</taxon>
        <taxon>Gammaproteobacteria</taxon>
        <taxon>Vibrionales</taxon>
        <taxon>Vibrionaceae</taxon>
        <taxon>Vibrio</taxon>
    </lineage>
</organism>
<proteinExistence type="predicted"/>
<reference evidence="1 2" key="1">
    <citation type="submission" date="2019-06" db="EMBL/GenBank/DDBJ databases">
        <title>Whole genome shotgun sequence of Vibrio inusitatus NBRC 102082.</title>
        <authorList>
            <person name="Hosoyama A."/>
            <person name="Uohara A."/>
            <person name="Ohji S."/>
            <person name="Ichikawa N."/>
        </authorList>
    </citation>
    <scope>NUCLEOTIDE SEQUENCE [LARGE SCALE GENOMIC DNA]</scope>
    <source>
        <strain evidence="1 2">NBRC 102082</strain>
    </source>
</reference>
<sequence length="89" mass="10163">MAEVDKMKIFYETKRGKHKGLIQQPHRHRNGKFAVSKARFDEGYTYVESTEELYKYLRQGYKVKVSSVQPLTAPSLVGLASLTIEEAAI</sequence>
<evidence type="ECO:0000313" key="2">
    <source>
        <dbReference type="Proteomes" id="UP000318717"/>
    </source>
</evidence>
<comment type="caution">
    <text evidence="1">The sequence shown here is derived from an EMBL/GenBank/DDBJ whole genome shotgun (WGS) entry which is preliminary data.</text>
</comment>
<name>A0A4Y3HTA7_9VIBR</name>
<gene>
    <name evidence="1" type="ORF">VIN01S_07840</name>
</gene>
<protein>
    <submittedName>
        <fullName evidence="1">Uncharacterized protein</fullName>
    </submittedName>
</protein>
<evidence type="ECO:0000313" key="1">
    <source>
        <dbReference type="EMBL" id="GEA49980.1"/>
    </source>
</evidence>